<evidence type="ECO:0000313" key="3">
    <source>
        <dbReference type="EMBL" id="ARJ06534.1"/>
    </source>
</evidence>
<evidence type="ECO:0000256" key="2">
    <source>
        <dbReference type="SAM" id="Phobius"/>
    </source>
</evidence>
<dbReference type="InterPro" id="IPR026004">
    <property type="entry name" value="Septum_form"/>
</dbReference>
<dbReference type="KEGG" id="cphy:B5808_15885"/>
<proteinExistence type="predicted"/>
<keyword evidence="4" id="KW-1185">Reference proteome</keyword>
<evidence type="ECO:0000256" key="1">
    <source>
        <dbReference type="SAM" id="MobiDB-lite"/>
    </source>
</evidence>
<feature type="transmembrane region" description="Helical" evidence="2">
    <location>
        <begin position="102"/>
        <end position="131"/>
    </location>
</feature>
<protein>
    <submittedName>
        <fullName evidence="3">Uncharacterized protein</fullName>
    </submittedName>
</protein>
<feature type="compositionally biased region" description="Pro residues" evidence="1">
    <location>
        <begin position="8"/>
        <end position="26"/>
    </location>
</feature>
<keyword evidence="2" id="KW-0472">Membrane</keyword>
<reference evidence="3 4" key="1">
    <citation type="submission" date="2017-04" db="EMBL/GenBank/DDBJ databases">
        <authorList>
            <person name="Afonso C.L."/>
            <person name="Miller P.J."/>
            <person name="Scott M.A."/>
            <person name="Spackman E."/>
            <person name="Goraichik I."/>
            <person name="Dimitrov K.M."/>
            <person name="Suarez D.L."/>
            <person name="Swayne D.E."/>
        </authorList>
    </citation>
    <scope>NUCLEOTIDE SEQUENCE [LARGE SCALE GENOMIC DNA]</scope>
    <source>
        <strain evidence="4">XA(T)</strain>
    </source>
</reference>
<feature type="region of interest" description="Disordered" evidence="1">
    <location>
        <begin position="1"/>
        <end position="63"/>
    </location>
</feature>
<keyword evidence="2" id="KW-0812">Transmembrane</keyword>
<dbReference type="Proteomes" id="UP000192775">
    <property type="component" value="Chromosome"/>
</dbReference>
<dbReference type="Pfam" id="PF13845">
    <property type="entry name" value="Septum_form"/>
    <property type="match status" value="1"/>
</dbReference>
<name>A0A1X9LMW5_9MICO</name>
<feature type="compositionally biased region" description="Gly residues" evidence="1">
    <location>
        <begin position="42"/>
        <end position="52"/>
    </location>
</feature>
<gene>
    <name evidence="3" type="ORF">B5808_15885</name>
</gene>
<dbReference type="AlphaFoldDB" id="A0A1X9LMW5"/>
<organism evidence="3 4">
    <name type="scientific">Cnuibacter physcomitrellae</name>
    <dbReference type="NCBI Taxonomy" id="1619308"/>
    <lineage>
        <taxon>Bacteria</taxon>
        <taxon>Bacillati</taxon>
        <taxon>Actinomycetota</taxon>
        <taxon>Actinomycetes</taxon>
        <taxon>Micrococcales</taxon>
        <taxon>Microbacteriaceae</taxon>
        <taxon>Cnuibacter</taxon>
    </lineage>
</organism>
<feature type="transmembrane region" description="Helical" evidence="2">
    <location>
        <begin position="68"/>
        <end position="90"/>
    </location>
</feature>
<dbReference type="EMBL" id="CP020715">
    <property type="protein sequence ID" value="ARJ06534.1"/>
    <property type="molecule type" value="Genomic_DNA"/>
</dbReference>
<accession>A0A1X9LMW5</accession>
<sequence>MPSASGSTPPPPPSGPSGSTPPPPAYQPGGFGGGQTPPPAGPGYGGPGYPGGPGQPPQNPGDFPGKTLGIVGLIVAIFANVVGLIISIIARNQSKRAGYKNGPATAGIVVGAVLTGIGVIVAIFSIIAIVIAGTTTAAVVGGLSDYTPSATDGGDVDETQVDVFSIQVGDCLNDTTSGTEVSDVPLVSCSDPHDYEVYYDFDITGGSTYPGDDAVAQDAEEGCADAYEAFVGIPYADSTLNYNYYTPTSTSWEEADDRLVSCVIYDPAGKVSGTLEGSKR</sequence>
<evidence type="ECO:0000313" key="4">
    <source>
        <dbReference type="Proteomes" id="UP000192775"/>
    </source>
</evidence>
<keyword evidence="2" id="KW-1133">Transmembrane helix</keyword>